<evidence type="ECO:0000313" key="2">
    <source>
        <dbReference type="Proteomes" id="UP001142489"/>
    </source>
</evidence>
<dbReference type="PANTHER" id="PTHR46888">
    <property type="entry name" value="ZINC KNUCKLE DOMAINCONTAINING PROTEIN-RELATED"/>
    <property type="match status" value="1"/>
</dbReference>
<reference evidence="1" key="1">
    <citation type="journal article" date="2023" name="DNA Res.">
        <title>Chromosome-level genome assembly of Phrynocephalus forsythii using third-generation DNA sequencing and Hi-C analysis.</title>
        <authorList>
            <person name="Qi Y."/>
            <person name="Zhao W."/>
            <person name="Zhao Y."/>
            <person name="Niu C."/>
            <person name="Cao S."/>
            <person name="Zhang Y."/>
        </authorList>
    </citation>
    <scope>NUCLEOTIDE SEQUENCE</scope>
    <source>
        <tissue evidence="1">Muscle</tissue>
    </source>
</reference>
<dbReference type="OrthoDB" id="8930638at2759"/>
<evidence type="ECO:0000313" key="1">
    <source>
        <dbReference type="EMBL" id="KAJ7329751.1"/>
    </source>
</evidence>
<comment type="caution">
    <text evidence="1">The sequence shown here is derived from an EMBL/GenBank/DDBJ whole genome shotgun (WGS) entry which is preliminary data.</text>
</comment>
<dbReference type="Proteomes" id="UP001142489">
    <property type="component" value="Unassembled WGS sequence"/>
</dbReference>
<accession>A0A9Q1B1W2</accession>
<name>A0A9Q1B1W2_9SAUR</name>
<feature type="non-terminal residue" evidence="1">
    <location>
        <position position="1"/>
    </location>
</feature>
<protein>
    <submittedName>
        <fullName evidence="1">Uncharacterized protein</fullName>
    </submittedName>
</protein>
<dbReference type="EMBL" id="JAPFRF010000006">
    <property type="protein sequence ID" value="KAJ7329751.1"/>
    <property type="molecule type" value="Genomic_DNA"/>
</dbReference>
<keyword evidence="2" id="KW-1185">Reference proteome</keyword>
<organism evidence="1 2">
    <name type="scientific">Phrynocephalus forsythii</name>
    <dbReference type="NCBI Taxonomy" id="171643"/>
    <lineage>
        <taxon>Eukaryota</taxon>
        <taxon>Metazoa</taxon>
        <taxon>Chordata</taxon>
        <taxon>Craniata</taxon>
        <taxon>Vertebrata</taxon>
        <taxon>Euteleostomi</taxon>
        <taxon>Lepidosauria</taxon>
        <taxon>Squamata</taxon>
        <taxon>Bifurcata</taxon>
        <taxon>Unidentata</taxon>
        <taxon>Episquamata</taxon>
        <taxon>Toxicofera</taxon>
        <taxon>Iguania</taxon>
        <taxon>Acrodonta</taxon>
        <taxon>Agamidae</taxon>
        <taxon>Agaminae</taxon>
        <taxon>Phrynocephalus</taxon>
    </lineage>
</organism>
<sequence>FKQGDDPEAFLISFECCCDDFEVPQDQRMVIFGSKICSELAKIYTQMPLDQSRDFDRYKQLIYVHFEITSEQLRKKFRGVTKCRAETYAKLGAKISNYLTT</sequence>
<dbReference type="PANTHER" id="PTHR46888:SF11">
    <property type="entry name" value="SCAN BOX DOMAIN-CONTAINING PROTEIN"/>
    <property type="match status" value="1"/>
</dbReference>
<proteinExistence type="predicted"/>
<dbReference type="AlphaFoldDB" id="A0A9Q1B1W2"/>
<gene>
    <name evidence="1" type="ORF">JRQ81_015925</name>
</gene>